<dbReference type="GO" id="GO:0016787">
    <property type="term" value="F:hydrolase activity"/>
    <property type="evidence" value="ECO:0007669"/>
    <property type="project" value="UniProtKB-KW"/>
</dbReference>
<comment type="caution">
    <text evidence="2">The sequence shown here is derived from an EMBL/GenBank/DDBJ whole genome shotgun (WGS) entry which is preliminary data.</text>
</comment>
<dbReference type="PRINTS" id="PR00412">
    <property type="entry name" value="EPOXHYDRLASE"/>
</dbReference>
<dbReference type="EMBL" id="JBHSPA010000056">
    <property type="protein sequence ID" value="MFC5830654.1"/>
    <property type="molecule type" value="Genomic_DNA"/>
</dbReference>
<keyword evidence="3" id="KW-1185">Reference proteome</keyword>
<dbReference type="Pfam" id="PF00561">
    <property type="entry name" value="Abhydrolase_1"/>
    <property type="match status" value="1"/>
</dbReference>
<feature type="domain" description="AB hydrolase-1" evidence="1">
    <location>
        <begin position="23"/>
        <end position="132"/>
    </location>
</feature>
<dbReference type="InterPro" id="IPR000639">
    <property type="entry name" value="Epox_hydrolase-like"/>
</dbReference>
<proteinExistence type="predicted"/>
<dbReference type="PANTHER" id="PTHR43798:SF33">
    <property type="entry name" value="HYDROLASE, PUTATIVE (AFU_ORTHOLOGUE AFUA_2G14860)-RELATED"/>
    <property type="match status" value="1"/>
</dbReference>
<sequence length="258" mass="27705">MANADTGEIRLHHIETGHHDGIPLLLVHGWGGDACSWAPVVAALTPGTYRVIVADLRGHGHSPAPAAGYRPADLAADLARLAQRLDLGPFVAVGHSMGAQVVTVLAVTRPEVVRALVVVDPAYAADEQEEILIPGRLAALRAEGAQAAARQLGALPPDVLAQLLATPRHVLAQCYAGMYAGPDAFGVRPATARYLARRRCPVLCLRSVAEAARWEAAIPGDPRSEIVTWKGCGHFLHRERPRDFARLLDRWLPKALWS</sequence>
<evidence type="ECO:0000259" key="1">
    <source>
        <dbReference type="Pfam" id="PF00561"/>
    </source>
</evidence>
<reference evidence="3" key="1">
    <citation type="journal article" date="2019" name="Int. J. Syst. Evol. Microbiol.">
        <title>The Global Catalogue of Microorganisms (GCM) 10K type strain sequencing project: providing services to taxonomists for standard genome sequencing and annotation.</title>
        <authorList>
            <consortium name="The Broad Institute Genomics Platform"/>
            <consortium name="The Broad Institute Genome Sequencing Center for Infectious Disease"/>
            <person name="Wu L."/>
            <person name="Ma J."/>
        </authorList>
    </citation>
    <scope>NUCLEOTIDE SEQUENCE [LARGE SCALE GENOMIC DNA]</scope>
    <source>
        <strain evidence="3">CCUG 53903</strain>
    </source>
</reference>
<dbReference type="Proteomes" id="UP001596058">
    <property type="component" value="Unassembled WGS sequence"/>
</dbReference>
<dbReference type="RefSeq" id="WP_379520140.1">
    <property type="nucleotide sequence ID" value="NZ_JBHSPA010000056.1"/>
</dbReference>
<evidence type="ECO:0000313" key="3">
    <source>
        <dbReference type="Proteomes" id="UP001596058"/>
    </source>
</evidence>
<keyword evidence="2" id="KW-0378">Hydrolase</keyword>
<dbReference type="InterPro" id="IPR050266">
    <property type="entry name" value="AB_hydrolase_sf"/>
</dbReference>
<evidence type="ECO:0000313" key="2">
    <source>
        <dbReference type="EMBL" id="MFC5830654.1"/>
    </source>
</evidence>
<dbReference type="SUPFAM" id="SSF53474">
    <property type="entry name" value="alpha/beta-Hydrolases"/>
    <property type="match status" value="1"/>
</dbReference>
<gene>
    <name evidence="2" type="ORF">ACFPZ3_42955</name>
</gene>
<organism evidence="2 3">
    <name type="scientific">Nonomuraea insulae</name>
    <dbReference type="NCBI Taxonomy" id="1616787"/>
    <lineage>
        <taxon>Bacteria</taxon>
        <taxon>Bacillati</taxon>
        <taxon>Actinomycetota</taxon>
        <taxon>Actinomycetes</taxon>
        <taxon>Streptosporangiales</taxon>
        <taxon>Streptosporangiaceae</taxon>
        <taxon>Nonomuraea</taxon>
    </lineage>
</organism>
<accession>A0ABW1D0A0</accession>
<dbReference type="PRINTS" id="PR00111">
    <property type="entry name" value="ABHYDROLASE"/>
</dbReference>
<dbReference type="InterPro" id="IPR000073">
    <property type="entry name" value="AB_hydrolase_1"/>
</dbReference>
<dbReference type="Gene3D" id="3.40.50.1820">
    <property type="entry name" value="alpha/beta hydrolase"/>
    <property type="match status" value="1"/>
</dbReference>
<protein>
    <submittedName>
        <fullName evidence="2">Alpha/beta fold hydrolase</fullName>
    </submittedName>
</protein>
<dbReference type="InterPro" id="IPR029058">
    <property type="entry name" value="AB_hydrolase_fold"/>
</dbReference>
<name>A0ABW1D0A0_9ACTN</name>
<dbReference type="PANTHER" id="PTHR43798">
    <property type="entry name" value="MONOACYLGLYCEROL LIPASE"/>
    <property type="match status" value="1"/>
</dbReference>